<dbReference type="EMBL" id="QMCH01000003">
    <property type="protein sequence ID" value="RAZ42384.1"/>
    <property type="molecule type" value="Genomic_DNA"/>
</dbReference>
<dbReference type="InterPro" id="IPR000489">
    <property type="entry name" value="Pterin-binding_dom"/>
</dbReference>
<evidence type="ECO:0000313" key="14">
    <source>
        <dbReference type="Proteomes" id="UP000251072"/>
    </source>
</evidence>
<evidence type="ECO:0000256" key="6">
    <source>
        <dbReference type="ARBA" id="ARBA00022723"/>
    </source>
</evidence>
<evidence type="ECO:0000256" key="4">
    <source>
        <dbReference type="ARBA" id="ARBA00012458"/>
    </source>
</evidence>
<keyword evidence="8 9" id="KW-0289">Folate biosynthesis</keyword>
<dbReference type="GO" id="GO:0046872">
    <property type="term" value="F:metal ion binding"/>
    <property type="evidence" value="ECO:0007669"/>
    <property type="project" value="UniProtKB-KW"/>
</dbReference>
<proteinExistence type="inferred from homology"/>
<dbReference type="RefSeq" id="WP_112238334.1">
    <property type="nucleotide sequence ID" value="NZ_CBCSBS010000001.1"/>
</dbReference>
<evidence type="ECO:0000256" key="7">
    <source>
        <dbReference type="ARBA" id="ARBA00022842"/>
    </source>
</evidence>
<keyword evidence="14" id="KW-1185">Reference proteome</keyword>
<evidence type="ECO:0000313" key="13">
    <source>
        <dbReference type="Proteomes" id="UP000248592"/>
    </source>
</evidence>
<sequence>MAQHREVRQQPLNSEQVVQPATWRCGRFLFEPRKRPLVMGILNTTPDSFSDGGLFQSAKAALAHAEQMIESGVDIIDIGGESTRPGAEPISLQEELDRVMPVIESLVNCGVALSIDTYKAETMKAALAAGVDCVNDIWGLRQAGAAQVVSNHPECGLVLMHMQRDPQTMQFDPHYEDVIAQVSTFLMERANVLIHQGVSADRIALDPGFGFGKSLEHNLTMLSQFERFTQLGFPVLAGISRKSMLGKLTGRESDGRLAASIAAVIMAADRGARIVRVHDVADTIDALKIWEAVL</sequence>
<keyword evidence="6 9" id="KW-0479">Metal-binding</keyword>
<dbReference type="GO" id="GO:0004156">
    <property type="term" value="F:dihydropteroate synthase activity"/>
    <property type="evidence" value="ECO:0007669"/>
    <property type="project" value="UniProtKB-EC"/>
</dbReference>
<organism evidence="11 13">
    <name type="scientific">Polynucleobacter paneuropaeus</name>
    <dbReference type="NCBI Taxonomy" id="2527775"/>
    <lineage>
        <taxon>Bacteria</taxon>
        <taxon>Pseudomonadati</taxon>
        <taxon>Pseudomonadota</taxon>
        <taxon>Betaproteobacteria</taxon>
        <taxon>Burkholderiales</taxon>
        <taxon>Burkholderiaceae</taxon>
        <taxon>Polynucleobacter</taxon>
    </lineage>
</organism>
<dbReference type="InterPro" id="IPR011005">
    <property type="entry name" value="Dihydropteroate_synth-like_sf"/>
</dbReference>
<keyword evidence="7 9" id="KW-0460">Magnesium</keyword>
<dbReference type="EC" id="2.5.1.15" evidence="4 9"/>
<name>A0A2Z4JSK5_9BURK</name>
<dbReference type="Gene3D" id="3.20.20.20">
    <property type="entry name" value="Dihydropteroate synthase-like"/>
    <property type="match status" value="1"/>
</dbReference>
<dbReference type="UniPathway" id="UPA00077">
    <property type="reaction ID" value="UER00156"/>
</dbReference>
<comment type="cofactor">
    <cofactor evidence="2 9">
        <name>Mg(2+)</name>
        <dbReference type="ChEBI" id="CHEBI:18420"/>
    </cofactor>
</comment>
<dbReference type="GO" id="GO:0005829">
    <property type="term" value="C:cytosol"/>
    <property type="evidence" value="ECO:0007669"/>
    <property type="project" value="TreeGrafter"/>
</dbReference>
<keyword evidence="5 9" id="KW-0808">Transferase</keyword>
<evidence type="ECO:0000256" key="9">
    <source>
        <dbReference type="RuleBase" id="RU361205"/>
    </source>
</evidence>
<evidence type="ECO:0000259" key="10">
    <source>
        <dbReference type="PROSITE" id="PS50972"/>
    </source>
</evidence>
<evidence type="ECO:0000256" key="3">
    <source>
        <dbReference type="ARBA" id="ARBA00004763"/>
    </source>
</evidence>
<comment type="similarity">
    <text evidence="9">Belongs to the DHPS family.</text>
</comment>
<reference evidence="13" key="1">
    <citation type="submission" date="2018-06" db="EMBL/GenBank/DDBJ databases">
        <title>Description of a new Polynucleobacter species.</title>
        <authorList>
            <person name="Hahn M.W."/>
        </authorList>
    </citation>
    <scope>NUCLEOTIDE SEQUENCE [LARGE SCALE GENOMIC DNA]</scope>
    <source>
        <strain evidence="13">MG-25-Pas1-D2</strain>
    </source>
</reference>
<evidence type="ECO:0000313" key="11">
    <source>
        <dbReference type="EMBL" id="AWW49629.1"/>
    </source>
</evidence>
<comment type="catalytic activity">
    <reaction evidence="1">
        <text>(7,8-dihydropterin-6-yl)methyl diphosphate + 4-aminobenzoate = 7,8-dihydropteroate + diphosphate</text>
        <dbReference type="Rhea" id="RHEA:19949"/>
        <dbReference type="ChEBI" id="CHEBI:17836"/>
        <dbReference type="ChEBI" id="CHEBI:17839"/>
        <dbReference type="ChEBI" id="CHEBI:33019"/>
        <dbReference type="ChEBI" id="CHEBI:72950"/>
        <dbReference type="EC" id="2.5.1.15"/>
    </reaction>
</comment>
<evidence type="ECO:0000256" key="1">
    <source>
        <dbReference type="ARBA" id="ARBA00000012"/>
    </source>
</evidence>
<dbReference type="AlphaFoldDB" id="A0A2Z4JSK5"/>
<dbReference type="PANTHER" id="PTHR20941">
    <property type="entry name" value="FOLATE SYNTHESIS PROTEINS"/>
    <property type="match status" value="1"/>
</dbReference>
<dbReference type="PROSITE" id="PS00792">
    <property type="entry name" value="DHPS_1"/>
    <property type="match status" value="1"/>
</dbReference>
<dbReference type="InterPro" id="IPR045031">
    <property type="entry name" value="DHP_synth-like"/>
</dbReference>
<reference evidence="11" key="3">
    <citation type="journal article" date="2019" name="Int. J. Syst. Evol. Microbiol.">
        <title>Polynucleobacter paneuropaeus sp. nov., characterized by six strains isolated from freshwater lakes located along a 3000 km north-south cross-section across Europe.</title>
        <authorList>
            <person name="Hoetzinger M."/>
            <person name="Schmidt J."/>
            <person name="Pitt A."/>
            <person name="Koll U."/>
            <person name="Lang E."/>
            <person name="Hahn M.W."/>
        </authorList>
    </citation>
    <scope>NUCLEOTIDE SEQUENCE</scope>
    <source>
        <strain evidence="11">MG-25-Pas1-D2</strain>
    </source>
</reference>
<evidence type="ECO:0000313" key="12">
    <source>
        <dbReference type="EMBL" id="RAZ42384.1"/>
    </source>
</evidence>
<dbReference type="Pfam" id="PF00809">
    <property type="entry name" value="Pterin_bind"/>
    <property type="match status" value="1"/>
</dbReference>
<evidence type="ECO:0000256" key="5">
    <source>
        <dbReference type="ARBA" id="ARBA00022679"/>
    </source>
</evidence>
<dbReference type="Proteomes" id="UP000248592">
    <property type="component" value="Chromosome"/>
</dbReference>
<evidence type="ECO:0000256" key="8">
    <source>
        <dbReference type="ARBA" id="ARBA00022909"/>
    </source>
</evidence>
<dbReference type="GO" id="GO:0046654">
    <property type="term" value="P:tetrahydrofolate biosynthetic process"/>
    <property type="evidence" value="ECO:0007669"/>
    <property type="project" value="UniProtKB-UniPathway"/>
</dbReference>
<feature type="domain" description="Pterin-binding" evidence="10">
    <location>
        <begin position="36"/>
        <end position="288"/>
    </location>
</feature>
<dbReference type="PROSITE" id="PS00793">
    <property type="entry name" value="DHPS_2"/>
    <property type="match status" value="1"/>
</dbReference>
<accession>A0A2Z4JSK5</accession>
<dbReference type="NCBIfam" id="TIGR01496">
    <property type="entry name" value="DHPS"/>
    <property type="match status" value="1"/>
</dbReference>
<protein>
    <recommendedName>
        <fullName evidence="4 9">Dihydropteroate synthase</fullName>
        <shortName evidence="9">DHPS</shortName>
        <ecNumber evidence="4 9">2.5.1.15</ecNumber>
    </recommendedName>
    <alternativeName>
        <fullName evidence="9">Dihydropteroate pyrophosphorylase</fullName>
    </alternativeName>
</protein>
<dbReference type="PROSITE" id="PS50972">
    <property type="entry name" value="PTERIN_BINDING"/>
    <property type="match status" value="1"/>
</dbReference>
<comment type="pathway">
    <text evidence="3 9">Cofactor biosynthesis; tetrahydrofolate biosynthesis; 7,8-dihydrofolate from 2-amino-4-hydroxy-6-hydroxymethyl-7,8-dihydropteridine diphosphate and 4-aminobenzoate: step 1/2.</text>
</comment>
<gene>
    <name evidence="11" type="primary">folP</name>
    <name evidence="12" type="ORF">DP176_07565</name>
    <name evidence="11" type="ORF">Pas1_04045</name>
</gene>
<dbReference type="CDD" id="cd00739">
    <property type="entry name" value="DHPS"/>
    <property type="match status" value="1"/>
</dbReference>
<dbReference type="SUPFAM" id="SSF51717">
    <property type="entry name" value="Dihydropteroate synthetase-like"/>
    <property type="match status" value="1"/>
</dbReference>
<comment type="function">
    <text evidence="9">Catalyzes the condensation of para-aminobenzoate (pABA) with 6-hydroxymethyl-7,8-dihydropterin diphosphate (DHPt-PP) to form 7,8-dihydropteroate (H2Pte), the immediate precursor of folate derivatives.</text>
</comment>
<dbReference type="InterPro" id="IPR006390">
    <property type="entry name" value="DHP_synth_dom"/>
</dbReference>
<reference evidence="12 14" key="2">
    <citation type="submission" date="2018-06" db="EMBL/GenBank/DDBJ databases">
        <title>Genome of strain Polynucleobacter sp. FUKU-NW-11.</title>
        <authorList>
            <person name="Hahn M.W."/>
        </authorList>
    </citation>
    <scope>NUCLEOTIDE SEQUENCE [LARGE SCALE GENOMIC DNA]</scope>
    <source>
        <strain evidence="12">FUKU-NW-11</strain>
        <strain evidence="14">FUKU-NW11</strain>
    </source>
</reference>
<evidence type="ECO:0000256" key="2">
    <source>
        <dbReference type="ARBA" id="ARBA00001946"/>
    </source>
</evidence>
<dbReference type="PANTHER" id="PTHR20941:SF1">
    <property type="entry name" value="FOLIC ACID SYNTHESIS PROTEIN FOL1"/>
    <property type="match status" value="1"/>
</dbReference>
<dbReference type="EMBL" id="CP030085">
    <property type="protein sequence ID" value="AWW49629.1"/>
    <property type="molecule type" value="Genomic_DNA"/>
</dbReference>
<dbReference type="Proteomes" id="UP000251072">
    <property type="component" value="Unassembled WGS sequence"/>
</dbReference>
<dbReference type="GO" id="GO:0046656">
    <property type="term" value="P:folic acid biosynthetic process"/>
    <property type="evidence" value="ECO:0007669"/>
    <property type="project" value="UniProtKB-KW"/>
</dbReference>